<accession>A0A6H0XV42</accession>
<evidence type="ECO:0000256" key="1">
    <source>
        <dbReference type="SAM" id="MobiDB-lite"/>
    </source>
</evidence>
<dbReference type="AlphaFoldDB" id="A0A6H0XV42"/>
<keyword evidence="3" id="KW-1185">Reference proteome</keyword>
<sequence>MPVVWSADKEAQLIAGIFSVCDVKVTAKHCEQLAAIIGSGCTAKAITHRISKFRTQAAAFNGGSKDKSDGSAPKKKATPKSASKSDKKRSKFVDEDDDDYGTLDLDETPSKKAKKEEPRTSDDDDGFVFKVDGD</sequence>
<dbReference type="Proteomes" id="UP000503462">
    <property type="component" value="Chromosome 3"/>
</dbReference>
<evidence type="ECO:0000313" key="3">
    <source>
        <dbReference type="Proteomes" id="UP000503462"/>
    </source>
</evidence>
<evidence type="ECO:0000313" key="2">
    <source>
        <dbReference type="EMBL" id="QIW98524.1"/>
    </source>
</evidence>
<protein>
    <submittedName>
        <fullName evidence="2">Uncharacterized protein</fullName>
    </submittedName>
</protein>
<gene>
    <name evidence="2" type="ORF">AMS68_004042</name>
</gene>
<dbReference type="EMBL" id="CP051141">
    <property type="protein sequence ID" value="QIW98524.1"/>
    <property type="molecule type" value="Genomic_DNA"/>
</dbReference>
<feature type="compositionally biased region" description="Basic and acidic residues" evidence="1">
    <location>
        <begin position="108"/>
        <end position="121"/>
    </location>
</feature>
<feature type="region of interest" description="Disordered" evidence="1">
    <location>
        <begin position="58"/>
        <end position="134"/>
    </location>
</feature>
<reference evidence="2 3" key="1">
    <citation type="journal article" date="2016" name="Sci. Rep.">
        <title>Peltaster fructicola genome reveals evolution from an invasive phytopathogen to an ectophytic parasite.</title>
        <authorList>
            <person name="Xu C."/>
            <person name="Chen H."/>
            <person name="Gleason M.L."/>
            <person name="Xu J.R."/>
            <person name="Liu H."/>
            <person name="Zhang R."/>
            <person name="Sun G."/>
        </authorList>
    </citation>
    <scope>NUCLEOTIDE SEQUENCE [LARGE SCALE GENOMIC DNA]</scope>
    <source>
        <strain evidence="2 3">LNHT1506</strain>
    </source>
</reference>
<dbReference type="OrthoDB" id="5418867at2759"/>
<proteinExistence type="predicted"/>
<organism evidence="2 3">
    <name type="scientific">Peltaster fructicola</name>
    <dbReference type="NCBI Taxonomy" id="286661"/>
    <lineage>
        <taxon>Eukaryota</taxon>
        <taxon>Fungi</taxon>
        <taxon>Dikarya</taxon>
        <taxon>Ascomycota</taxon>
        <taxon>Pezizomycotina</taxon>
        <taxon>Dothideomycetes</taxon>
        <taxon>Dothideomycetes incertae sedis</taxon>
        <taxon>Peltaster</taxon>
    </lineage>
</organism>
<name>A0A6H0XV42_9PEZI</name>
<feature type="compositionally biased region" description="Acidic residues" evidence="1">
    <location>
        <begin position="94"/>
        <end position="107"/>
    </location>
</feature>